<reference evidence="1 2" key="1">
    <citation type="submission" date="2021-03" db="EMBL/GenBank/DDBJ databases">
        <title>Genomic Encyclopedia of Type Strains, Phase III (KMG-III): the genomes of soil and plant-associated and newly described type strains.</title>
        <authorList>
            <person name="Whitman W."/>
        </authorList>
    </citation>
    <scope>NUCLEOTIDE SEQUENCE [LARGE SCALE GENOMIC DNA]</scope>
    <source>
        <strain evidence="1 2">IMMIB AFH-6</strain>
    </source>
</reference>
<accession>A0ABS4SFS5</accession>
<gene>
    <name evidence="1" type="ORF">J2851_001160</name>
</gene>
<dbReference type="Proteomes" id="UP000781958">
    <property type="component" value="Unassembled WGS sequence"/>
</dbReference>
<evidence type="ECO:0000313" key="1">
    <source>
        <dbReference type="EMBL" id="MBP2291411.1"/>
    </source>
</evidence>
<evidence type="ECO:0000313" key="2">
    <source>
        <dbReference type="Proteomes" id="UP000781958"/>
    </source>
</evidence>
<comment type="caution">
    <text evidence="1">The sequence shown here is derived from an EMBL/GenBank/DDBJ whole genome shotgun (WGS) entry which is preliminary data.</text>
</comment>
<keyword evidence="2" id="KW-1185">Reference proteome</keyword>
<name>A0ABS4SFS5_9PROT</name>
<proteinExistence type="predicted"/>
<dbReference type="RefSeq" id="WP_209764863.1">
    <property type="nucleotide sequence ID" value="NZ_JAGINP010000003.1"/>
</dbReference>
<organism evidence="1 2">
    <name type="scientific">Azospirillum rugosum</name>
    <dbReference type="NCBI Taxonomy" id="416170"/>
    <lineage>
        <taxon>Bacteria</taxon>
        <taxon>Pseudomonadati</taxon>
        <taxon>Pseudomonadota</taxon>
        <taxon>Alphaproteobacteria</taxon>
        <taxon>Rhodospirillales</taxon>
        <taxon>Azospirillaceae</taxon>
        <taxon>Azospirillum</taxon>
    </lineage>
</organism>
<dbReference type="EMBL" id="JAGINP010000003">
    <property type="protein sequence ID" value="MBP2291411.1"/>
    <property type="molecule type" value="Genomic_DNA"/>
</dbReference>
<protein>
    <submittedName>
        <fullName evidence="1">Uncharacterized protein</fullName>
    </submittedName>
</protein>
<sequence>MPVAKEAAEAARDRYLSTLSQLPGMDRVEVAKVDDGYALSVRFRSGVPADLPRDLDGVPVVSESADRPS</sequence>